<organism evidence="8 9">
    <name type="scientific">Desulfonema limicola</name>
    <dbReference type="NCBI Taxonomy" id="45656"/>
    <lineage>
        <taxon>Bacteria</taxon>
        <taxon>Pseudomonadati</taxon>
        <taxon>Thermodesulfobacteriota</taxon>
        <taxon>Desulfobacteria</taxon>
        <taxon>Desulfobacterales</taxon>
        <taxon>Desulfococcaceae</taxon>
        <taxon>Desulfonema</taxon>
    </lineage>
</organism>
<dbReference type="RefSeq" id="WP_207690304.1">
    <property type="nucleotide sequence ID" value="NZ_CP061799.1"/>
</dbReference>
<dbReference type="PANTHER" id="PTHR45766:SF6">
    <property type="entry name" value="SWI_SNF-RELATED MATRIX-ASSOCIATED ACTIN-DEPENDENT REGULATOR OF CHROMATIN SUBFAMILY A-LIKE PROTEIN 1"/>
    <property type="match status" value="1"/>
</dbReference>
<dbReference type="Gene3D" id="3.40.50.10810">
    <property type="entry name" value="Tandem AAA-ATPase domain"/>
    <property type="match status" value="1"/>
</dbReference>
<keyword evidence="9" id="KW-1185">Reference proteome</keyword>
<evidence type="ECO:0000256" key="3">
    <source>
        <dbReference type="ARBA" id="ARBA00022806"/>
    </source>
</evidence>
<dbReference type="GO" id="GO:0004386">
    <property type="term" value="F:helicase activity"/>
    <property type="evidence" value="ECO:0007669"/>
    <property type="project" value="UniProtKB-KW"/>
</dbReference>
<dbReference type="InterPro" id="IPR000330">
    <property type="entry name" value="SNF2_N"/>
</dbReference>
<feature type="domain" description="Helicase C-terminal" evidence="7">
    <location>
        <begin position="452"/>
        <end position="617"/>
    </location>
</feature>
<dbReference type="PROSITE" id="PS51194">
    <property type="entry name" value="HELICASE_CTER"/>
    <property type="match status" value="1"/>
</dbReference>
<evidence type="ECO:0000256" key="4">
    <source>
        <dbReference type="ARBA" id="ARBA00022840"/>
    </source>
</evidence>
<dbReference type="EMBL" id="CP061799">
    <property type="protein sequence ID" value="QTA78446.1"/>
    <property type="molecule type" value="Genomic_DNA"/>
</dbReference>
<dbReference type="SMART" id="SM00487">
    <property type="entry name" value="DEXDc"/>
    <property type="match status" value="1"/>
</dbReference>
<dbReference type="InterPro" id="IPR049730">
    <property type="entry name" value="SNF2/RAD54-like_C"/>
</dbReference>
<keyword evidence="4" id="KW-0067">ATP-binding</keyword>
<gene>
    <name evidence="8" type="ORF">dnl_06680</name>
</gene>
<dbReference type="GO" id="GO:0016787">
    <property type="term" value="F:hydrolase activity"/>
    <property type="evidence" value="ECO:0007669"/>
    <property type="project" value="UniProtKB-KW"/>
</dbReference>
<keyword evidence="3 8" id="KW-0347">Helicase</keyword>
<dbReference type="Gene3D" id="3.40.50.300">
    <property type="entry name" value="P-loop containing nucleotide triphosphate hydrolases"/>
    <property type="match status" value="1"/>
</dbReference>
<dbReference type="InterPro" id="IPR038718">
    <property type="entry name" value="SNF2-like_sf"/>
</dbReference>
<evidence type="ECO:0000256" key="5">
    <source>
        <dbReference type="SAM" id="Coils"/>
    </source>
</evidence>
<dbReference type="Proteomes" id="UP000663720">
    <property type="component" value="Chromosome"/>
</dbReference>
<dbReference type="SUPFAM" id="SSF52540">
    <property type="entry name" value="P-loop containing nucleoside triphosphate hydrolases"/>
    <property type="match status" value="2"/>
</dbReference>
<evidence type="ECO:0000313" key="8">
    <source>
        <dbReference type="EMBL" id="QTA78446.1"/>
    </source>
</evidence>
<evidence type="ECO:0000256" key="1">
    <source>
        <dbReference type="ARBA" id="ARBA00022741"/>
    </source>
</evidence>
<dbReference type="KEGG" id="dli:dnl_06680"/>
<dbReference type="InterPro" id="IPR057342">
    <property type="entry name" value="DEXDc_RapA"/>
</dbReference>
<dbReference type="InterPro" id="IPR001650">
    <property type="entry name" value="Helicase_C-like"/>
</dbReference>
<dbReference type="SMART" id="SM00490">
    <property type="entry name" value="HELICc"/>
    <property type="match status" value="1"/>
</dbReference>
<name>A0A975GEP2_9BACT</name>
<keyword evidence="1" id="KW-0547">Nucleotide-binding</keyword>
<keyword evidence="2" id="KW-0378">Hydrolase</keyword>
<dbReference type="AlphaFoldDB" id="A0A975GEP2"/>
<evidence type="ECO:0000256" key="2">
    <source>
        <dbReference type="ARBA" id="ARBA00022801"/>
    </source>
</evidence>
<dbReference type="InterPro" id="IPR014001">
    <property type="entry name" value="Helicase_ATP-bd"/>
</dbReference>
<protein>
    <submittedName>
        <fullName evidence="8">Helicase, Snf2 family</fullName>
    </submittedName>
</protein>
<dbReference type="Pfam" id="PF00176">
    <property type="entry name" value="SNF2-rel_dom"/>
    <property type="match status" value="1"/>
</dbReference>
<feature type="coiled-coil region" evidence="5">
    <location>
        <begin position="371"/>
        <end position="398"/>
    </location>
</feature>
<keyword evidence="5" id="KW-0175">Coiled coil</keyword>
<dbReference type="PROSITE" id="PS51192">
    <property type="entry name" value="HELICASE_ATP_BIND_1"/>
    <property type="match status" value="1"/>
</dbReference>
<evidence type="ECO:0000259" key="6">
    <source>
        <dbReference type="PROSITE" id="PS51192"/>
    </source>
</evidence>
<dbReference type="Pfam" id="PF00271">
    <property type="entry name" value="Helicase_C"/>
    <property type="match status" value="1"/>
</dbReference>
<dbReference type="CDD" id="cd18793">
    <property type="entry name" value="SF2_C_SNF"/>
    <property type="match status" value="1"/>
</dbReference>
<dbReference type="GO" id="GO:0005524">
    <property type="term" value="F:ATP binding"/>
    <property type="evidence" value="ECO:0007669"/>
    <property type="project" value="UniProtKB-KW"/>
</dbReference>
<proteinExistence type="predicted"/>
<dbReference type="PANTHER" id="PTHR45766">
    <property type="entry name" value="DNA ANNEALING HELICASE AND ENDONUCLEASE ZRANB3 FAMILY MEMBER"/>
    <property type="match status" value="1"/>
</dbReference>
<dbReference type="CDD" id="cd18011">
    <property type="entry name" value="DEXDc_RapA"/>
    <property type="match status" value="1"/>
</dbReference>
<reference evidence="8" key="1">
    <citation type="journal article" date="2021" name="Microb. Physiol.">
        <title>Proteogenomic Insights into the Physiology of Marine, Sulfate-Reducing, Filamentous Desulfonema limicola and Desulfonema magnum.</title>
        <authorList>
            <person name="Schnaars V."/>
            <person name="Wohlbrand L."/>
            <person name="Scheve S."/>
            <person name="Hinrichs C."/>
            <person name="Reinhardt R."/>
            <person name="Rabus R."/>
        </authorList>
    </citation>
    <scope>NUCLEOTIDE SEQUENCE</scope>
    <source>
        <strain evidence="8">5ac10</strain>
    </source>
</reference>
<dbReference type="InterPro" id="IPR027417">
    <property type="entry name" value="P-loop_NTPase"/>
</dbReference>
<sequence length="891" mass="102244">MIFKAGERIKHKNFGIGTVKYDDGETAGIRFEHGLEECAKIDIEPIISVADAIDQYEQARPLEVITKLQAEAIQSVNDTWGVFSLSRIDLLPHQLWVCKRVTERIPTRWLVADDVGLGKTIEAGLILWPLIARKIVNRLLIICPASLVEQWQLRLRTMFDIRMSIYTKETDTRKSDFWNTHPFVIASMHTLRKDSNGRHKRMIESDPWDLVIVDEAHHLNNDKHSGQTLGYKLIDTLQKNNRIRSMIFFTGTPHRGKDFGFLSLLHLLRPDLFSPEKNLTEQLSGLNQVMIRNNKQNATDLKGNKIFFPPKVRSETYAYSPEESEFYKMMTDFILTGKTYASSKSVQESKTIILVLITMQKLASSSVAAIRNALINRLEKLKQNRIETEKSSRNLLRTYQENQNGDETLDNMAILEEKIAEFTESRIRLIKNEEEKLDELIEYANRIKEETKINKLIEVLETDFSEKSVLFFTEYKATQSLLISALMNRFGNDCVTFINGDHCASGVINMEGKRMTLRESRENASERFNEGKVRFLVSTEAAGEGIDLQESCHTIVHVDLPWNPMRMHQRVGRLNRYGQIKPVDVISLRNPDTVESMIWEKLDAKIKSIMTAFGAVMDEPEDLIQLVLGMTDQAIFNDLYSQGSEIPKEKFSEWFDQKNVSFAGKDVINTVKAIVGNSDKFDYKEVAADLPRMDLPDIKPFFISMLTLNNRRVVEENSELEFKTPEQWKNEPGILPRYNNVIFERKSRNKEKIIMGIGHKIMNKAIDQAKNFTGSIAFVPYEFTEDVITVFKINDRVTDSDIKIRKKIAAVGINLGEEKYRLIKDSDLLGILNNIPTKLKEIKPAVTGENVRDIAKKSEGYIIENFEKLNLPFIYPNADLLAIIWPGDKKS</sequence>
<accession>A0A975GEP2</accession>
<evidence type="ECO:0000313" key="9">
    <source>
        <dbReference type="Proteomes" id="UP000663720"/>
    </source>
</evidence>
<feature type="domain" description="Helicase ATP-binding" evidence="6">
    <location>
        <begin position="100"/>
        <end position="271"/>
    </location>
</feature>
<evidence type="ECO:0000259" key="7">
    <source>
        <dbReference type="PROSITE" id="PS51194"/>
    </source>
</evidence>